<dbReference type="EMBL" id="JACHCA010000003">
    <property type="protein sequence ID" value="MBB6126975.1"/>
    <property type="molecule type" value="Genomic_DNA"/>
</dbReference>
<name>A0A841JEU8_9SPHI</name>
<feature type="domain" description="Peptidase C51" evidence="1">
    <location>
        <begin position="65"/>
        <end position="148"/>
    </location>
</feature>
<dbReference type="RefSeq" id="WP_221275957.1">
    <property type="nucleotide sequence ID" value="NZ_JACHCA010000003.1"/>
</dbReference>
<gene>
    <name evidence="2" type="ORF">HDF22_001081</name>
</gene>
<comment type="caution">
    <text evidence="2">The sequence shown here is derived from an EMBL/GenBank/DDBJ whole genome shotgun (WGS) entry which is preliminary data.</text>
</comment>
<evidence type="ECO:0000259" key="1">
    <source>
        <dbReference type="Pfam" id="PF05257"/>
    </source>
</evidence>
<dbReference type="InterPro" id="IPR007921">
    <property type="entry name" value="CHAP_dom"/>
</dbReference>
<sequence>MAKNKNLYGLLLICGIGLFSSFSGDPVRDRIQKAYTAEIGVREKTGHNDGIKVETYLRYVGLLKGNPWCASFVCWAYGQAEVKNPKSGYCPDLFASRYVIYKRGSKINKPAPQRGDVWGLYFPEKGRVAHVGFVDEWQSKYVITVEGNTNDAGSREGDGVYRKRRLTKSIYVVANYIDKR</sequence>
<evidence type="ECO:0000313" key="2">
    <source>
        <dbReference type="EMBL" id="MBB6126975.1"/>
    </source>
</evidence>
<dbReference type="Gene3D" id="3.90.1720.10">
    <property type="entry name" value="endopeptidase domain like (from Nostoc punctiforme)"/>
    <property type="match status" value="1"/>
</dbReference>
<proteinExistence type="predicted"/>
<accession>A0A841JEU8</accession>
<dbReference type="Pfam" id="PF05257">
    <property type="entry name" value="CHAP"/>
    <property type="match status" value="1"/>
</dbReference>
<evidence type="ECO:0000313" key="3">
    <source>
        <dbReference type="Proteomes" id="UP000548326"/>
    </source>
</evidence>
<dbReference type="AlphaFoldDB" id="A0A841JEU8"/>
<protein>
    <recommendedName>
        <fullName evidence="1">Peptidase C51 domain-containing protein</fullName>
    </recommendedName>
</protein>
<organism evidence="2 3">
    <name type="scientific">Mucilaginibacter lappiensis</name>
    <dbReference type="NCBI Taxonomy" id="354630"/>
    <lineage>
        <taxon>Bacteria</taxon>
        <taxon>Pseudomonadati</taxon>
        <taxon>Bacteroidota</taxon>
        <taxon>Sphingobacteriia</taxon>
        <taxon>Sphingobacteriales</taxon>
        <taxon>Sphingobacteriaceae</taxon>
        <taxon>Mucilaginibacter</taxon>
    </lineage>
</organism>
<dbReference type="Proteomes" id="UP000548326">
    <property type="component" value="Unassembled WGS sequence"/>
</dbReference>
<reference evidence="2 3" key="1">
    <citation type="submission" date="2020-08" db="EMBL/GenBank/DDBJ databases">
        <title>Genomic Encyclopedia of Type Strains, Phase IV (KMG-V): Genome sequencing to study the core and pangenomes of soil and plant-associated prokaryotes.</title>
        <authorList>
            <person name="Whitman W."/>
        </authorList>
    </citation>
    <scope>NUCLEOTIDE SEQUENCE [LARGE SCALE GENOMIC DNA]</scope>
    <source>
        <strain evidence="2 3">MP601</strain>
    </source>
</reference>